<dbReference type="AlphaFoldDB" id="A0A1V4ATH7"/>
<keyword evidence="7" id="KW-0067">ATP-binding</keyword>
<sequence length="530" mass="60112">MISPLFRQYSDGKKTPMANFQKILHPEKFNLLHYYAITSFVAIAAMSFLVGWVFPHMESRELINRSEKYAHQFISHLNYEIYKDFLLPTLKRDKQIDLENNKNQAKELDRIIRENLYGMHIKKLYLYDFDGHIIYSTIPEHIGFTLDRGVNKNLDSALHGKPASILRLAGTTDSKGVDVVETLLESYYPFYDMEKDGRKKNQIGVLEIYQDMSDLKRQIAIARKRAIVMTGSAMGFLFLALLLIVLKAARIINIKTQQLIDSKNSLEQKVEERTFEIREAYKELQLTQRKLIQNEKLASIGTLTAGLAHEINNPLASIASCAEGLTERLKITLGHEEQRNPAEKADLEVFPEYLKIICAETYRCKTIISNLLNFSRHSVPKFERIDINLVIQDTLSVGQYQQKDRKIQLHLSHEACEVIGDPQQLKQVFLNLLINSFHATEESGGDILISTIKKQTGVQIIFKDSGVGIKREHLDKIFDPFFTTKSTGKGTGLGLAICYGIIDVHSGRIEAFSEGPGTGATFTVSLPQAT</sequence>
<dbReference type="Pfam" id="PF02518">
    <property type="entry name" value="HATPase_c"/>
    <property type="match status" value="1"/>
</dbReference>
<proteinExistence type="predicted"/>
<evidence type="ECO:0000256" key="9">
    <source>
        <dbReference type="SAM" id="Phobius"/>
    </source>
</evidence>
<evidence type="ECO:0000313" key="12">
    <source>
        <dbReference type="Proteomes" id="UP000189681"/>
    </source>
</evidence>
<dbReference type="Gene3D" id="3.30.565.10">
    <property type="entry name" value="Histidine kinase-like ATPase, C-terminal domain"/>
    <property type="match status" value="1"/>
</dbReference>
<keyword evidence="4" id="KW-0808">Transferase</keyword>
<dbReference type="PANTHER" id="PTHR43065:SF10">
    <property type="entry name" value="PEROXIDE STRESS-ACTIVATED HISTIDINE KINASE MAK3"/>
    <property type="match status" value="1"/>
</dbReference>
<evidence type="ECO:0000313" key="11">
    <source>
        <dbReference type="EMBL" id="OOP56442.1"/>
    </source>
</evidence>
<evidence type="ECO:0000256" key="6">
    <source>
        <dbReference type="ARBA" id="ARBA00022777"/>
    </source>
</evidence>
<dbReference type="SUPFAM" id="SSF55874">
    <property type="entry name" value="ATPase domain of HSP90 chaperone/DNA topoisomerase II/histidine kinase"/>
    <property type="match status" value="1"/>
</dbReference>
<dbReference type="InterPro" id="IPR036890">
    <property type="entry name" value="HATPase_C_sf"/>
</dbReference>
<dbReference type="PANTHER" id="PTHR43065">
    <property type="entry name" value="SENSOR HISTIDINE KINASE"/>
    <property type="match status" value="1"/>
</dbReference>
<keyword evidence="9" id="KW-1133">Transmembrane helix</keyword>
<dbReference type="Proteomes" id="UP000189681">
    <property type="component" value="Unassembled WGS sequence"/>
</dbReference>
<dbReference type="GO" id="GO:0005524">
    <property type="term" value="F:ATP binding"/>
    <property type="evidence" value="ECO:0007669"/>
    <property type="project" value="UniProtKB-KW"/>
</dbReference>
<name>A0A1V4ATH7_9BACT</name>
<keyword evidence="9" id="KW-0812">Transmembrane</keyword>
<dbReference type="Gene3D" id="1.10.287.130">
    <property type="match status" value="1"/>
</dbReference>
<gene>
    <name evidence="11" type="ORF">AYP45_09165</name>
</gene>
<comment type="catalytic activity">
    <reaction evidence="1">
        <text>ATP + protein L-histidine = ADP + protein N-phospho-L-histidine.</text>
        <dbReference type="EC" id="2.7.13.3"/>
    </reaction>
</comment>
<evidence type="ECO:0000256" key="4">
    <source>
        <dbReference type="ARBA" id="ARBA00022679"/>
    </source>
</evidence>
<feature type="transmembrane region" description="Helical" evidence="9">
    <location>
        <begin position="32"/>
        <end position="54"/>
    </location>
</feature>
<dbReference type="InterPro" id="IPR036097">
    <property type="entry name" value="HisK_dim/P_sf"/>
</dbReference>
<dbReference type="PROSITE" id="PS50109">
    <property type="entry name" value="HIS_KIN"/>
    <property type="match status" value="1"/>
</dbReference>
<keyword evidence="3" id="KW-0597">Phosphoprotein</keyword>
<dbReference type="EMBL" id="AYTS01000082">
    <property type="protein sequence ID" value="OOP56442.1"/>
    <property type="molecule type" value="Genomic_DNA"/>
</dbReference>
<dbReference type="GO" id="GO:0000155">
    <property type="term" value="F:phosphorelay sensor kinase activity"/>
    <property type="evidence" value="ECO:0007669"/>
    <property type="project" value="InterPro"/>
</dbReference>
<dbReference type="PRINTS" id="PR00344">
    <property type="entry name" value="BCTRLSENSOR"/>
</dbReference>
<dbReference type="InterPro" id="IPR005467">
    <property type="entry name" value="His_kinase_dom"/>
</dbReference>
<accession>A0A1V4ATH7</accession>
<evidence type="ECO:0000256" key="8">
    <source>
        <dbReference type="ARBA" id="ARBA00023012"/>
    </source>
</evidence>
<keyword evidence="5" id="KW-0547">Nucleotide-binding</keyword>
<dbReference type="InterPro" id="IPR004358">
    <property type="entry name" value="Sig_transdc_His_kin-like_C"/>
</dbReference>
<evidence type="ECO:0000259" key="10">
    <source>
        <dbReference type="PROSITE" id="PS50109"/>
    </source>
</evidence>
<evidence type="ECO:0000256" key="3">
    <source>
        <dbReference type="ARBA" id="ARBA00022553"/>
    </source>
</evidence>
<keyword evidence="9" id="KW-0472">Membrane</keyword>
<comment type="caution">
    <text evidence="11">The sequence shown here is derived from an EMBL/GenBank/DDBJ whole genome shotgun (WGS) entry which is preliminary data.</text>
</comment>
<feature type="domain" description="Histidine kinase" evidence="10">
    <location>
        <begin position="306"/>
        <end position="530"/>
    </location>
</feature>
<dbReference type="EC" id="2.7.13.3" evidence="2"/>
<dbReference type="InterPro" id="IPR003661">
    <property type="entry name" value="HisK_dim/P_dom"/>
</dbReference>
<dbReference type="CDD" id="cd00082">
    <property type="entry name" value="HisKA"/>
    <property type="match status" value="1"/>
</dbReference>
<protein>
    <recommendedName>
        <fullName evidence="2">histidine kinase</fullName>
        <ecNumber evidence="2">2.7.13.3</ecNumber>
    </recommendedName>
</protein>
<evidence type="ECO:0000256" key="2">
    <source>
        <dbReference type="ARBA" id="ARBA00012438"/>
    </source>
</evidence>
<evidence type="ECO:0000256" key="1">
    <source>
        <dbReference type="ARBA" id="ARBA00000085"/>
    </source>
</evidence>
<feature type="transmembrane region" description="Helical" evidence="9">
    <location>
        <begin position="226"/>
        <end position="246"/>
    </location>
</feature>
<evidence type="ECO:0000256" key="5">
    <source>
        <dbReference type="ARBA" id="ARBA00022741"/>
    </source>
</evidence>
<evidence type="ECO:0000256" key="7">
    <source>
        <dbReference type="ARBA" id="ARBA00022840"/>
    </source>
</evidence>
<dbReference type="STRING" id="1004156.AYP45_09165"/>
<keyword evidence="6" id="KW-0418">Kinase</keyword>
<dbReference type="SMART" id="SM00388">
    <property type="entry name" value="HisKA"/>
    <property type="match status" value="1"/>
</dbReference>
<dbReference type="SMART" id="SM00387">
    <property type="entry name" value="HATPase_c"/>
    <property type="match status" value="1"/>
</dbReference>
<organism evidence="11 12">
    <name type="scientific">Candidatus Brocadia carolinensis</name>
    <dbReference type="NCBI Taxonomy" id="1004156"/>
    <lineage>
        <taxon>Bacteria</taxon>
        <taxon>Pseudomonadati</taxon>
        <taxon>Planctomycetota</taxon>
        <taxon>Candidatus Brocadiia</taxon>
        <taxon>Candidatus Brocadiales</taxon>
        <taxon>Candidatus Brocadiaceae</taxon>
        <taxon>Candidatus Brocadia</taxon>
    </lineage>
</organism>
<keyword evidence="8" id="KW-0902">Two-component regulatory system</keyword>
<reference evidence="11 12" key="1">
    <citation type="journal article" date="2017" name="Water Res.">
        <title>Discovery and metagenomic analysis of an anammox bacterial enrichment related to Candidatus "Brocadia caroliniensis" in a full-scale glycerol-fed nitritation-denitritation separate centrate treatment process.</title>
        <authorList>
            <person name="Park H."/>
            <person name="Brotto A.C."/>
            <person name="van Loosdrecht M.C."/>
            <person name="Chandran K."/>
        </authorList>
    </citation>
    <scope>NUCLEOTIDE SEQUENCE [LARGE SCALE GENOMIC DNA]</scope>
    <source>
        <strain evidence="11">26THWARD</strain>
    </source>
</reference>
<dbReference type="Pfam" id="PF00512">
    <property type="entry name" value="HisKA"/>
    <property type="match status" value="1"/>
</dbReference>
<dbReference type="SUPFAM" id="SSF47384">
    <property type="entry name" value="Homodimeric domain of signal transducing histidine kinase"/>
    <property type="match status" value="1"/>
</dbReference>
<dbReference type="InterPro" id="IPR003594">
    <property type="entry name" value="HATPase_dom"/>
</dbReference>